<evidence type="ECO:0000256" key="1">
    <source>
        <dbReference type="SAM" id="MobiDB-lite"/>
    </source>
</evidence>
<evidence type="ECO:0000313" key="3">
    <source>
        <dbReference type="Proteomes" id="UP000275846"/>
    </source>
</evidence>
<keyword evidence="3" id="KW-1185">Reference proteome</keyword>
<protein>
    <submittedName>
        <fullName evidence="4">Integrase catalytic domain-containing protein</fullName>
    </submittedName>
</protein>
<reference evidence="2 3" key="2">
    <citation type="submission" date="2018-11" db="EMBL/GenBank/DDBJ databases">
        <authorList>
            <consortium name="Pathogen Informatics"/>
        </authorList>
    </citation>
    <scope>NUCLEOTIDE SEQUENCE [LARGE SCALE GENOMIC DNA]</scope>
    <source>
        <strain evidence="2 3">NST_G2</strain>
    </source>
</reference>
<dbReference type="EMBL" id="UYSU01038888">
    <property type="protein sequence ID" value="VDM00741.1"/>
    <property type="molecule type" value="Genomic_DNA"/>
</dbReference>
<organism evidence="4">
    <name type="scientific">Schistocephalus solidus</name>
    <name type="common">Tapeworm</name>
    <dbReference type="NCBI Taxonomy" id="70667"/>
    <lineage>
        <taxon>Eukaryota</taxon>
        <taxon>Metazoa</taxon>
        <taxon>Spiralia</taxon>
        <taxon>Lophotrochozoa</taxon>
        <taxon>Platyhelminthes</taxon>
        <taxon>Cestoda</taxon>
        <taxon>Eucestoda</taxon>
        <taxon>Diphyllobothriidea</taxon>
        <taxon>Diphyllobothriidae</taxon>
        <taxon>Schistocephalus</taxon>
    </lineage>
</organism>
<dbReference type="Proteomes" id="UP000275846">
    <property type="component" value="Unassembled WGS sequence"/>
</dbReference>
<proteinExistence type="predicted"/>
<name>A0A183TD07_SCHSO</name>
<dbReference type="AlphaFoldDB" id="A0A183TD07"/>
<gene>
    <name evidence="2" type="ORF">SSLN_LOCUS14355</name>
</gene>
<dbReference type="SUPFAM" id="SSF53098">
    <property type="entry name" value="Ribonuclease H-like"/>
    <property type="match status" value="1"/>
</dbReference>
<dbReference type="InterPro" id="IPR036397">
    <property type="entry name" value="RNaseH_sf"/>
</dbReference>
<feature type="region of interest" description="Disordered" evidence="1">
    <location>
        <begin position="1"/>
        <end position="20"/>
    </location>
</feature>
<dbReference type="InterPro" id="IPR012337">
    <property type="entry name" value="RNaseH-like_sf"/>
</dbReference>
<evidence type="ECO:0000313" key="4">
    <source>
        <dbReference type="WBParaSite" id="SSLN_0001489701-mRNA-1"/>
    </source>
</evidence>
<dbReference type="STRING" id="70667.A0A183TD07"/>
<evidence type="ECO:0000313" key="2">
    <source>
        <dbReference type="EMBL" id="VDM00741.1"/>
    </source>
</evidence>
<accession>A0A183TD07</accession>
<dbReference type="WBParaSite" id="SSLN_0001489701-mRNA-1">
    <property type="protein sequence ID" value="SSLN_0001489701-mRNA-1"/>
    <property type="gene ID" value="SSLN_0001489701"/>
</dbReference>
<sequence length="145" mass="15921">MTSMTTVRHHNKSSPGTFPSPHARFSQVHPDFVGPLPPSNGFTHLLTCVDRYTRWAEAIPLPNMEADTIVKAFVSRWIAVFAALYNYVSLSSKLLSCPVLAAQLGNMAHSVLAIFAGWRDNSVLLSAPKRIFGRSDFAPPLKEGV</sequence>
<dbReference type="Gene3D" id="3.30.420.10">
    <property type="entry name" value="Ribonuclease H-like superfamily/Ribonuclease H"/>
    <property type="match status" value="1"/>
</dbReference>
<dbReference type="OrthoDB" id="10053156at2759"/>
<dbReference type="GO" id="GO:0003676">
    <property type="term" value="F:nucleic acid binding"/>
    <property type="evidence" value="ECO:0007669"/>
    <property type="project" value="InterPro"/>
</dbReference>
<reference evidence="4" key="1">
    <citation type="submission" date="2016-06" db="UniProtKB">
        <authorList>
            <consortium name="WormBaseParasite"/>
        </authorList>
    </citation>
    <scope>IDENTIFICATION</scope>
</reference>